<dbReference type="EMBL" id="CM046394">
    <property type="protein sequence ID" value="KAI8547929.1"/>
    <property type="molecule type" value="Genomic_DNA"/>
</dbReference>
<reference evidence="1" key="1">
    <citation type="submission" date="2022-02" db="EMBL/GenBank/DDBJ databases">
        <title>Plant Genome Project.</title>
        <authorList>
            <person name="Zhang R.-G."/>
        </authorList>
    </citation>
    <scope>NUCLEOTIDE SEQUENCE</scope>
    <source>
        <strain evidence="1">AT1</strain>
    </source>
</reference>
<organism evidence="1 2">
    <name type="scientific">Rhododendron molle</name>
    <name type="common">Chinese azalea</name>
    <name type="synonym">Azalea mollis</name>
    <dbReference type="NCBI Taxonomy" id="49168"/>
    <lineage>
        <taxon>Eukaryota</taxon>
        <taxon>Viridiplantae</taxon>
        <taxon>Streptophyta</taxon>
        <taxon>Embryophyta</taxon>
        <taxon>Tracheophyta</taxon>
        <taxon>Spermatophyta</taxon>
        <taxon>Magnoliopsida</taxon>
        <taxon>eudicotyledons</taxon>
        <taxon>Gunneridae</taxon>
        <taxon>Pentapetalae</taxon>
        <taxon>asterids</taxon>
        <taxon>Ericales</taxon>
        <taxon>Ericaceae</taxon>
        <taxon>Ericoideae</taxon>
        <taxon>Rhodoreae</taxon>
        <taxon>Rhododendron</taxon>
    </lineage>
</organism>
<protein>
    <submittedName>
        <fullName evidence="1">Uncharacterized protein</fullName>
    </submittedName>
</protein>
<evidence type="ECO:0000313" key="1">
    <source>
        <dbReference type="EMBL" id="KAI8547929.1"/>
    </source>
</evidence>
<proteinExistence type="predicted"/>
<name>A0ACC0N529_RHOML</name>
<keyword evidence="2" id="KW-1185">Reference proteome</keyword>
<comment type="caution">
    <text evidence="1">The sequence shown here is derived from an EMBL/GenBank/DDBJ whole genome shotgun (WGS) entry which is preliminary data.</text>
</comment>
<sequence>MHAVLSTESTKNATTLASGALDWHRSASVGNIINCGTTVTTEHRQIASAALTAGLDSFI</sequence>
<evidence type="ECO:0000313" key="2">
    <source>
        <dbReference type="Proteomes" id="UP001062846"/>
    </source>
</evidence>
<dbReference type="Proteomes" id="UP001062846">
    <property type="component" value="Chromosome 7"/>
</dbReference>
<gene>
    <name evidence="1" type="ORF">RHMOL_Rhmol07G0233400</name>
</gene>
<accession>A0ACC0N529</accession>